<evidence type="ECO:0000259" key="3">
    <source>
        <dbReference type="Pfam" id="PF23658"/>
    </source>
</evidence>
<evidence type="ECO:0000313" key="5">
    <source>
        <dbReference type="Proteomes" id="UP001140560"/>
    </source>
</evidence>
<dbReference type="Gene3D" id="3.90.226.10">
    <property type="entry name" value="2-enoyl-CoA Hydratase, Chain A, domain 1"/>
    <property type="match status" value="1"/>
</dbReference>
<dbReference type="AlphaFoldDB" id="A0A9W8YFN4"/>
<dbReference type="InterPro" id="IPR029045">
    <property type="entry name" value="ClpP/crotonase-like_dom_sf"/>
</dbReference>
<dbReference type="Pfam" id="PF23658">
    <property type="entry name" value="PDZ_CPAF_rel"/>
    <property type="match status" value="1"/>
</dbReference>
<protein>
    <recommendedName>
        <fullName evidence="3">CPAF-like PDZ domain-containing protein</fullName>
    </recommendedName>
</protein>
<name>A0A9W8YFN4_9PLEO</name>
<feature type="compositionally biased region" description="Low complexity" evidence="1">
    <location>
        <begin position="313"/>
        <end position="335"/>
    </location>
</feature>
<dbReference type="EMBL" id="JAPEUY010000004">
    <property type="protein sequence ID" value="KAJ4374082.1"/>
    <property type="molecule type" value="Genomic_DNA"/>
</dbReference>
<evidence type="ECO:0000256" key="1">
    <source>
        <dbReference type="SAM" id="MobiDB-lite"/>
    </source>
</evidence>
<feature type="chain" id="PRO_5040729852" description="CPAF-like PDZ domain-containing protein" evidence="2">
    <location>
        <begin position="20"/>
        <end position="774"/>
    </location>
</feature>
<feature type="domain" description="CPAF-like PDZ" evidence="3">
    <location>
        <begin position="161"/>
        <end position="288"/>
    </location>
</feature>
<sequence length="774" mass="84643">MARFLNTIAGLSLASVALSSPLTPQLHARQNASSPCAQVSASVATQTAVASPTVPAQLAYDCITSVPFNQSAALALVDGVVPYYKWQSNIVWLKDPPAEYAEKVQPAIDVWGGLEEIREKVVGGEYENEFEFGFALYTLLQQTHDGHFVFIPDSVGNVFNWARPVPLVSVSADGKELPKAYVYADVLAESFGNASFTSSPISKINGEDAKDFLENWAQLGSLQDRDALYNNVFYELATVSLGPVGSGIGTFAGSGRGRWVYPGPTTELEFENGTTRTYDNYAKVLIPFDGITDGESLYKLWFTGNPPTETEEPTPTNSTTSTPTPSATASASVTPIPAPGYPPPVIREAHNLIGGYYLEDDYSDVAVLSVPSFVGIDAQVEFQSTAEKFLAAAKAAGKKKLVVDIQANGGGTILLGYDLYKLLFPNDLGHAAADRFRAFEATDVIGQKFSDAAAGIPRVIVTEEQNATLYEQVNDIVSSVFNYRTDVDVNEQNFPDWDAKFGPFPQKGDNFTNLFHWNLSDVLTPLNSGGIYIHGYGPLANYTEQPFAAEDIVVVSDGYCASTCTIFSELMRQRAGVKYISLGGRPREGITQAVGGVKGTNNYPWTIIQAYAQFTVLDLSSTPEEAQQLNTTELNEYWSSVPFDRASIGQSINVNFRDGIRDKDLEDAKDYPLQFVYEAADCRILYTKEMTVDVTAIWKAAADTTWGGNSHCIAGDLGGYGTNKMAKRELTVEDKVLSRRMNQWRRGLRTEDYPLDVRTDLRNLKIMGDGIMWP</sequence>
<reference evidence="4" key="1">
    <citation type="submission" date="2022-10" db="EMBL/GenBank/DDBJ databases">
        <title>Tapping the CABI collections for fungal endophytes: first genome assemblies for Collariella, Neodidymelliopsis, Ascochyta clinopodiicola, Didymella pomorum, Didymosphaeria variabile, Neocosmospora piperis and Neocucurbitaria cava.</title>
        <authorList>
            <person name="Hill R."/>
        </authorList>
    </citation>
    <scope>NUCLEOTIDE SEQUENCE</scope>
    <source>
        <strain evidence="4">IMI 356814</strain>
    </source>
</reference>
<evidence type="ECO:0000313" key="4">
    <source>
        <dbReference type="EMBL" id="KAJ4374082.1"/>
    </source>
</evidence>
<dbReference type="Proteomes" id="UP001140560">
    <property type="component" value="Unassembled WGS sequence"/>
</dbReference>
<dbReference type="InterPro" id="IPR056186">
    <property type="entry name" value="PDZ_CPAF-rel"/>
</dbReference>
<dbReference type="PANTHER" id="PTHR37049:SF4">
    <property type="entry name" value="RHODANESE DOMAIN-CONTAINING PROTEIN"/>
    <property type="match status" value="1"/>
</dbReference>
<accession>A0A9W8YFN4</accession>
<keyword evidence="5" id="KW-1185">Reference proteome</keyword>
<proteinExistence type="predicted"/>
<dbReference type="OrthoDB" id="27214at2759"/>
<dbReference type="PANTHER" id="PTHR37049">
    <property type="entry name" value="PEPTIDASE S41 FAMILY PROTEIN"/>
    <property type="match status" value="1"/>
</dbReference>
<evidence type="ECO:0000256" key="2">
    <source>
        <dbReference type="SAM" id="SignalP"/>
    </source>
</evidence>
<keyword evidence="2" id="KW-0732">Signal</keyword>
<feature type="signal peptide" evidence="2">
    <location>
        <begin position="1"/>
        <end position="19"/>
    </location>
</feature>
<gene>
    <name evidence="4" type="ORF">N0V83_002821</name>
</gene>
<feature type="region of interest" description="Disordered" evidence="1">
    <location>
        <begin position="303"/>
        <end position="339"/>
    </location>
</feature>
<dbReference type="InterPro" id="IPR052766">
    <property type="entry name" value="S41A_metabolite_peptidase"/>
</dbReference>
<dbReference type="SUPFAM" id="SSF52096">
    <property type="entry name" value="ClpP/crotonase"/>
    <property type="match status" value="1"/>
</dbReference>
<organism evidence="4 5">
    <name type="scientific">Neocucurbitaria cava</name>
    <dbReference type="NCBI Taxonomy" id="798079"/>
    <lineage>
        <taxon>Eukaryota</taxon>
        <taxon>Fungi</taxon>
        <taxon>Dikarya</taxon>
        <taxon>Ascomycota</taxon>
        <taxon>Pezizomycotina</taxon>
        <taxon>Dothideomycetes</taxon>
        <taxon>Pleosporomycetidae</taxon>
        <taxon>Pleosporales</taxon>
        <taxon>Pleosporineae</taxon>
        <taxon>Cucurbitariaceae</taxon>
        <taxon>Neocucurbitaria</taxon>
    </lineage>
</organism>
<comment type="caution">
    <text evidence="4">The sequence shown here is derived from an EMBL/GenBank/DDBJ whole genome shotgun (WGS) entry which is preliminary data.</text>
</comment>